<comment type="caution">
    <text evidence="1">The sequence shown here is derived from an EMBL/GenBank/DDBJ whole genome shotgun (WGS) entry which is preliminary data.</text>
</comment>
<dbReference type="EMBL" id="JAWDGP010001035">
    <property type="protein sequence ID" value="KAK3795547.1"/>
    <property type="molecule type" value="Genomic_DNA"/>
</dbReference>
<evidence type="ECO:0000313" key="1">
    <source>
        <dbReference type="EMBL" id="KAK3795547.1"/>
    </source>
</evidence>
<gene>
    <name evidence="1" type="ORF">RRG08_016322</name>
</gene>
<dbReference type="Proteomes" id="UP001283361">
    <property type="component" value="Unassembled WGS sequence"/>
</dbReference>
<accession>A0AAE1AX83</accession>
<keyword evidence="2" id="KW-1185">Reference proteome</keyword>
<name>A0AAE1AX83_9GAST</name>
<sequence length="87" mass="9963">MSSLNPGDDIFPGNDECLNLIMAEWSTVNKQQKIVVGDELLKSLHNARLMKENFTPFFKRHKWFALPGARIENDRDFRAAARPSVMS</sequence>
<organism evidence="1 2">
    <name type="scientific">Elysia crispata</name>
    <name type="common">lettuce slug</name>
    <dbReference type="NCBI Taxonomy" id="231223"/>
    <lineage>
        <taxon>Eukaryota</taxon>
        <taxon>Metazoa</taxon>
        <taxon>Spiralia</taxon>
        <taxon>Lophotrochozoa</taxon>
        <taxon>Mollusca</taxon>
        <taxon>Gastropoda</taxon>
        <taxon>Heterobranchia</taxon>
        <taxon>Euthyneura</taxon>
        <taxon>Panpulmonata</taxon>
        <taxon>Sacoglossa</taxon>
        <taxon>Placobranchoidea</taxon>
        <taxon>Plakobranchidae</taxon>
        <taxon>Elysia</taxon>
    </lineage>
</organism>
<protein>
    <submittedName>
        <fullName evidence="1">Uncharacterized protein</fullName>
    </submittedName>
</protein>
<reference evidence="1" key="1">
    <citation type="journal article" date="2023" name="G3 (Bethesda)">
        <title>A reference genome for the long-term kleptoplast-retaining sea slug Elysia crispata morphotype clarki.</title>
        <authorList>
            <person name="Eastman K.E."/>
            <person name="Pendleton A.L."/>
            <person name="Shaikh M.A."/>
            <person name="Suttiyut T."/>
            <person name="Ogas R."/>
            <person name="Tomko P."/>
            <person name="Gavelis G."/>
            <person name="Widhalm J.R."/>
            <person name="Wisecaver J.H."/>
        </authorList>
    </citation>
    <scope>NUCLEOTIDE SEQUENCE</scope>
    <source>
        <strain evidence="1">ECLA1</strain>
    </source>
</reference>
<dbReference type="AlphaFoldDB" id="A0AAE1AX83"/>
<proteinExistence type="predicted"/>
<evidence type="ECO:0000313" key="2">
    <source>
        <dbReference type="Proteomes" id="UP001283361"/>
    </source>
</evidence>